<dbReference type="PANTHER" id="PTHR30290">
    <property type="entry name" value="PERIPLASMIC BINDING COMPONENT OF ABC TRANSPORTER"/>
    <property type="match status" value="1"/>
</dbReference>
<dbReference type="PANTHER" id="PTHR30290:SF16">
    <property type="entry name" value="OLIGOPEPTIDE ABC TRANSPORTER, PERIPLASMIC OLIGOPEPTIDE-BINDING PROTEIN"/>
    <property type="match status" value="1"/>
</dbReference>
<evidence type="ECO:0000313" key="4">
    <source>
        <dbReference type="Proteomes" id="UP000549765"/>
    </source>
</evidence>
<organism evidence="3 4">
    <name type="scientific">Periweissella fabalis</name>
    <dbReference type="NCBI Taxonomy" id="1070421"/>
    <lineage>
        <taxon>Bacteria</taxon>
        <taxon>Bacillati</taxon>
        <taxon>Bacillota</taxon>
        <taxon>Bacilli</taxon>
        <taxon>Lactobacillales</taxon>
        <taxon>Lactobacillaceae</taxon>
        <taxon>Periweissella</taxon>
    </lineage>
</organism>
<sequence>MKKSTKYITGLAAAAALFSVVLAGCGNKGAQSGSQDSASLGALKLAYNNKDKAIKDGTLNIAMVQDTPFQGVFASELSNDLTDSYLQAPTGTGLFNTTNSFKIVDGGAANLKLDKASKTATITLRKGLTWSDGKPVTAKDLEFPYEITANPAYQSQRYTDSLANIKGLADYHNGKAKTISGITYPDGENGNSIKIQFDHMTPGMWQSGSGYYIESIEPYHYLKDVKPADLAASKQVRQEPLAFGPYKVSKVVAGQSVTYVPNPYWKGPTPKLKQITSTVVSTATAAEALKSKKYDVAFQMPSTAYPTVKGLKNYVQTGDQSLSFSYIAFNLGHYDTKKSENVQDRKTPLQDKALRQAMGYAMNVDQVNKKFNNGLATRANSTIVPVFKEANDPSVKGYPLDIKKANSILDKAGYKWDSKHEYRKTPEGKSFKLVYLARSGNANAEAVAQNYIQQWKQIGVDVALYHDRLTDFNSWGQIMQGGNNNDWDFTGGAWSVSSDPSQMDLYSKGAPYNFGHFTTPKLTKLLDAIDAPAAIDPKVRQKAFYAYQQYMQDQAAVIPTSFSLDWFPVNKRVIGWSNANDNGLNYWANIGVSSESTK</sequence>
<name>A0A7X6N3A5_9LACO</name>
<comment type="caution">
    <text evidence="3">The sequence shown here is derived from an EMBL/GenBank/DDBJ whole genome shotgun (WGS) entry which is preliminary data.</text>
</comment>
<dbReference type="PIRSF" id="PIRSF002741">
    <property type="entry name" value="MppA"/>
    <property type="match status" value="1"/>
</dbReference>
<dbReference type="InterPro" id="IPR030678">
    <property type="entry name" value="Peptide/Ni-bd"/>
</dbReference>
<reference evidence="3 4" key="1">
    <citation type="submission" date="2020-04" db="EMBL/GenBank/DDBJ databases">
        <title>MicrobeNet Type strains.</title>
        <authorList>
            <person name="Nicholson A.C."/>
        </authorList>
    </citation>
    <scope>NUCLEOTIDE SEQUENCE [LARGE SCALE GENOMIC DNA]</scope>
    <source>
        <strain evidence="3 4">CCUG 61472</strain>
    </source>
</reference>
<evidence type="ECO:0000313" key="3">
    <source>
        <dbReference type="EMBL" id="NKZ23952.1"/>
    </source>
</evidence>
<protein>
    <submittedName>
        <fullName evidence="3">Oligopeptide ABC transporter substrate-binding protein</fullName>
    </submittedName>
</protein>
<proteinExistence type="predicted"/>
<dbReference type="AlphaFoldDB" id="A0A7X6N3A5"/>
<dbReference type="Proteomes" id="UP000549765">
    <property type="component" value="Unassembled WGS sequence"/>
</dbReference>
<dbReference type="Gene3D" id="3.10.105.10">
    <property type="entry name" value="Dipeptide-binding Protein, Domain 3"/>
    <property type="match status" value="1"/>
</dbReference>
<accession>A0A7X6N3A5</accession>
<dbReference type="GO" id="GO:0042597">
    <property type="term" value="C:periplasmic space"/>
    <property type="evidence" value="ECO:0007669"/>
    <property type="project" value="UniProtKB-ARBA"/>
</dbReference>
<keyword evidence="4" id="KW-1185">Reference proteome</keyword>
<feature type="chain" id="PRO_5039344912" evidence="1">
    <location>
        <begin position="24"/>
        <end position="598"/>
    </location>
</feature>
<dbReference type="Gene3D" id="3.40.190.10">
    <property type="entry name" value="Periplasmic binding protein-like II"/>
    <property type="match status" value="1"/>
</dbReference>
<dbReference type="CDD" id="cd08510">
    <property type="entry name" value="PBP2_Lactococcal_OppA_like"/>
    <property type="match status" value="1"/>
</dbReference>
<dbReference type="GO" id="GO:0043190">
    <property type="term" value="C:ATP-binding cassette (ABC) transporter complex"/>
    <property type="evidence" value="ECO:0007669"/>
    <property type="project" value="InterPro"/>
</dbReference>
<dbReference type="SUPFAM" id="SSF53850">
    <property type="entry name" value="Periplasmic binding protein-like II"/>
    <property type="match status" value="1"/>
</dbReference>
<feature type="domain" description="Solute-binding protein family 5" evidence="2">
    <location>
        <begin position="109"/>
        <end position="508"/>
    </location>
</feature>
<dbReference type="GO" id="GO:0015833">
    <property type="term" value="P:peptide transport"/>
    <property type="evidence" value="ECO:0007669"/>
    <property type="project" value="TreeGrafter"/>
</dbReference>
<evidence type="ECO:0000259" key="2">
    <source>
        <dbReference type="Pfam" id="PF00496"/>
    </source>
</evidence>
<dbReference type="EMBL" id="JAAXPN010000002">
    <property type="protein sequence ID" value="NKZ23952.1"/>
    <property type="molecule type" value="Genomic_DNA"/>
</dbReference>
<dbReference type="GO" id="GO:1904680">
    <property type="term" value="F:peptide transmembrane transporter activity"/>
    <property type="evidence" value="ECO:0007669"/>
    <property type="project" value="TreeGrafter"/>
</dbReference>
<keyword evidence="1" id="KW-0732">Signal</keyword>
<gene>
    <name evidence="3" type="ORF">HF964_03895</name>
</gene>
<dbReference type="InterPro" id="IPR000914">
    <property type="entry name" value="SBP_5_dom"/>
</dbReference>
<dbReference type="InterPro" id="IPR039424">
    <property type="entry name" value="SBP_5"/>
</dbReference>
<dbReference type="RefSeq" id="WP_168721751.1">
    <property type="nucleotide sequence ID" value="NZ_JAAXPN010000002.1"/>
</dbReference>
<dbReference type="Pfam" id="PF00496">
    <property type="entry name" value="SBP_bac_5"/>
    <property type="match status" value="1"/>
</dbReference>
<evidence type="ECO:0000256" key="1">
    <source>
        <dbReference type="SAM" id="SignalP"/>
    </source>
</evidence>
<feature type="signal peptide" evidence="1">
    <location>
        <begin position="1"/>
        <end position="23"/>
    </location>
</feature>
<dbReference type="PROSITE" id="PS51257">
    <property type="entry name" value="PROKAR_LIPOPROTEIN"/>
    <property type="match status" value="1"/>
</dbReference>